<name>A0A8D8RCP1_9HEMI</name>
<accession>A0A8D8RCP1</accession>
<protein>
    <submittedName>
        <fullName evidence="1">Uncharacterized protein</fullName>
    </submittedName>
</protein>
<reference evidence="1" key="1">
    <citation type="submission" date="2021-05" db="EMBL/GenBank/DDBJ databases">
        <authorList>
            <person name="Alioto T."/>
            <person name="Alioto T."/>
            <person name="Gomez Garrido J."/>
        </authorList>
    </citation>
    <scope>NUCLEOTIDE SEQUENCE</scope>
</reference>
<proteinExistence type="predicted"/>
<dbReference type="AlphaFoldDB" id="A0A8D8RCP1"/>
<dbReference type="EMBL" id="HBUF01153874">
    <property type="protein sequence ID" value="CAG6648714.1"/>
    <property type="molecule type" value="Transcribed_RNA"/>
</dbReference>
<evidence type="ECO:0000313" key="1">
    <source>
        <dbReference type="EMBL" id="CAG6648714.1"/>
    </source>
</evidence>
<sequence length="106" mass="12506">MLLKFKCRVSEFPWVIITHYPLYPPDNIFLVSLREHLLNGVFTVGFVEDILYRYKSWFRQPARCQGMAVDNLRHDQYDHRLPTRGGSSRTSWGGKSGSDYYKFIKS</sequence>
<organism evidence="1">
    <name type="scientific">Cacopsylla melanoneura</name>
    <dbReference type="NCBI Taxonomy" id="428564"/>
    <lineage>
        <taxon>Eukaryota</taxon>
        <taxon>Metazoa</taxon>
        <taxon>Ecdysozoa</taxon>
        <taxon>Arthropoda</taxon>
        <taxon>Hexapoda</taxon>
        <taxon>Insecta</taxon>
        <taxon>Pterygota</taxon>
        <taxon>Neoptera</taxon>
        <taxon>Paraneoptera</taxon>
        <taxon>Hemiptera</taxon>
        <taxon>Sternorrhyncha</taxon>
        <taxon>Psylloidea</taxon>
        <taxon>Psyllidae</taxon>
        <taxon>Psyllinae</taxon>
        <taxon>Cacopsylla</taxon>
    </lineage>
</organism>